<evidence type="ECO:0000256" key="2">
    <source>
        <dbReference type="ARBA" id="ARBA00022475"/>
    </source>
</evidence>
<dbReference type="AlphaFoldDB" id="A0A381N9S7"/>
<keyword evidence="3 6" id="KW-0812">Transmembrane</keyword>
<comment type="subcellular location">
    <subcellularLocation>
        <location evidence="1">Cell membrane</location>
        <topology evidence="1">Multi-pass membrane protein</topology>
    </subcellularLocation>
</comment>
<proteinExistence type="predicted"/>
<evidence type="ECO:0000259" key="7">
    <source>
        <dbReference type="Pfam" id="PF06271"/>
    </source>
</evidence>
<gene>
    <name evidence="8" type="ORF">METZ01_LOCUS3688</name>
</gene>
<keyword evidence="4 6" id="KW-1133">Transmembrane helix</keyword>
<dbReference type="InterPro" id="IPR051791">
    <property type="entry name" value="Pra-immunoreactive"/>
</dbReference>
<evidence type="ECO:0000256" key="4">
    <source>
        <dbReference type="ARBA" id="ARBA00022989"/>
    </source>
</evidence>
<keyword evidence="5 6" id="KW-0472">Membrane</keyword>
<accession>A0A381N9S7</accession>
<keyword evidence="2" id="KW-1003">Cell membrane</keyword>
<feature type="domain" description="RDD" evidence="7">
    <location>
        <begin position="21"/>
        <end position="146"/>
    </location>
</feature>
<dbReference type="InterPro" id="IPR010432">
    <property type="entry name" value="RDD"/>
</dbReference>
<dbReference type="Pfam" id="PF06271">
    <property type="entry name" value="RDD"/>
    <property type="match status" value="1"/>
</dbReference>
<dbReference type="PANTHER" id="PTHR36115">
    <property type="entry name" value="PROLINE-RICH ANTIGEN HOMOLOG-RELATED"/>
    <property type="match status" value="1"/>
</dbReference>
<evidence type="ECO:0000313" key="8">
    <source>
        <dbReference type="EMBL" id="SUZ50834.1"/>
    </source>
</evidence>
<feature type="transmembrane region" description="Helical" evidence="6">
    <location>
        <begin position="58"/>
        <end position="79"/>
    </location>
</feature>
<sequence>MESIRGMGQVWRGETSGDPTAVVARRMIASLLDAVLISVVVLIVYRDGIATFTDDNNIIWNQSALLAASVLFIVNHVFLAGTRGFSLGKAIVGLRIVRRSDGGLPGLLGAAGRTVPWIIPIPVIPFLELGVMITTKGHRRIGDRIGRTLVVDRGDAGVVLAVPGLPDPPGPPVMPEQINPIEG</sequence>
<evidence type="ECO:0000256" key="1">
    <source>
        <dbReference type="ARBA" id="ARBA00004651"/>
    </source>
</evidence>
<organism evidence="8">
    <name type="scientific">marine metagenome</name>
    <dbReference type="NCBI Taxonomy" id="408172"/>
    <lineage>
        <taxon>unclassified sequences</taxon>
        <taxon>metagenomes</taxon>
        <taxon>ecological metagenomes</taxon>
    </lineage>
</organism>
<reference evidence="8" key="1">
    <citation type="submission" date="2018-05" db="EMBL/GenBank/DDBJ databases">
        <authorList>
            <person name="Lanie J.A."/>
            <person name="Ng W.-L."/>
            <person name="Kazmierczak K.M."/>
            <person name="Andrzejewski T.M."/>
            <person name="Davidsen T.M."/>
            <person name="Wayne K.J."/>
            <person name="Tettelin H."/>
            <person name="Glass J.I."/>
            <person name="Rusch D."/>
            <person name="Podicherti R."/>
            <person name="Tsui H.-C.T."/>
            <person name="Winkler M.E."/>
        </authorList>
    </citation>
    <scope>NUCLEOTIDE SEQUENCE</scope>
</reference>
<evidence type="ECO:0000256" key="3">
    <source>
        <dbReference type="ARBA" id="ARBA00022692"/>
    </source>
</evidence>
<dbReference type="EMBL" id="UINC01000191">
    <property type="protein sequence ID" value="SUZ50834.1"/>
    <property type="molecule type" value="Genomic_DNA"/>
</dbReference>
<protein>
    <recommendedName>
        <fullName evidence="7">RDD domain-containing protein</fullName>
    </recommendedName>
</protein>
<evidence type="ECO:0000256" key="6">
    <source>
        <dbReference type="SAM" id="Phobius"/>
    </source>
</evidence>
<dbReference type="GO" id="GO:0005886">
    <property type="term" value="C:plasma membrane"/>
    <property type="evidence" value="ECO:0007669"/>
    <property type="project" value="UniProtKB-SubCell"/>
</dbReference>
<feature type="transmembrane region" description="Helical" evidence="6">
    <location>
        <begin position="28"/>
        <end position="46"/>
    </location>
</feature>
<evidence type="ECO:0000256" key="5">
    <source>
        <dbReference type="ARBA" id="ARBA00023136"/>
    </source>
</evidence>
<name>A0A381N9S7_9ZZZZ</name>